<dbReference type="InterPro" id="IPR036691">
    <property type="entry name" value="Endo/exonu/phosph_ase_sf"/>
</dbReference>
<keyword evidence="10" id="KW-0227">DNA damage</keyword>
<dbReference type="EC" id="3.1.11.2" evidence="3"/>
<feature type="active site" evidence="7">
    <location>
        <position position="112"/>
    </location>
</feature>
<name>A0A2B4R3B1_STYPI</name>
<reference evidence="13" key="1">
    <citation type="journal article" date="2017" name="bioRxiv">
        <title>Comparative analysis of the genomes of Stylophora pistillata and Acropora digitifera provides evidence for extensive differences between species of corals.</title>
        <authorList>
            <person name="Voolstra C.R."/>
            <person name="Li Y."/>
            <person name="Liew Y.J."/>
            <person name="Baumgarten S."/>
            <person name="Zoccola D."/>
            <person name="Flot J.-F."/>
            <person name="Tambutte S."/>
            <person name="Allemand D."/>
            <person name="Aranda M."/>
        </authorList>
    </citation>
    <scope>NUCLEOTIDE SEQUENCE [LARGE SCALE GENOMIC DNA]</scope>
</reference>
<dbReference type="GO" id="GO:0004519">
    <property type="term" value="F:endonuclease activity"/>
    <property type="evidence" value="ECO:0007669"/>
    <property type="project" value="InterPro"/>
</dbReference>
<keyword evidence="10" id="KW-0234">DNA repair</keyword>
<dbReference type="PROSITE" id="PS51435">
    <property type="entry name" value="AP_NUCLEASE_F1_4"/>
    <property type="match status" value="1"/>
</dbReference>
<proteinExistence type="inferred from homology"/>
<feature type="site" description="Transition state stabilizer" evidence="9">
    <location>
        <position position="155"/>
    </location>
</feature>
<dbReference type="Gene3D" id="3.60.10.10">
    <property type="entry name" value="Endonuclease/exonuclease/phosphatase"/>
    <property type="match status" value="1"/>
</dbReference>
<accession>A0A2B4R3B1</accession>
<dbReference type="Proteomes" id="UP000225706">
    <property type="component" value="Unassembled WGS sequence"/>
</dbReference>
<sequence>MPTKDSLLIATWNVNSVKARLPLVERWIDEAEPDVLLLQETKTIAEAFPYEIFEDKGYGFAVVGQKTYNGVAILAKESIEDVTTTLPGDTNDQEARYIEAVIGGKLRVASAYIPNGQEVGHAKYDYKLKWLERLRTHLQQVLSYDEPFVIGGDFNIAPKDEDVYDPVLWKDRILCSSPERQAFQSLLHIGLYDIVRLQNPIHAPNGKDLFSWWNYRTRAWDSNSGLRIDHLLINAQALDCIEQAYIDTSSRGWERPSDHTTAALYKSLEKKIGAPQRKMKIKA</sequence>
<dbReference type="GO" id="GO:0003677">
    <property type="term" value="F:DNA binding"/>
    <property type="evidence" value="ECO:0007669"/>
    <property type="project" value="InterPro"/>
</dbReference>
<dbReference type="NCBIfam" id="TIGR00633">
    <property type="entry name" value="xth"/>
    <property type="match status" value="1"/>
</dbReference>
<evidence type="ECO:0000256" key="9">
    <source>
        <dbReference type="PIRSR" id="PIRSR604808-3"/>
    </source>
</evidence>
<keyword evidence="5" id="KW-0378">Hydrolase</keyword>
<dbReference type="EMBL" id="LSMT01002923">
    <property type="protein sequence ID" value="PFX11299.1"/>
    <property type="molecule type" value="Genomic_DNA"/>
</dbReference>
<comment type="similarity">
    <text evidence="2 10">Belongs to the DNA repair enzymes AP/ExoA family.</text>
</comment>
<dbReference type="InterPro" id="IPR020847">
    <property type="entry name" value="AP_endonuclease_F1_BS"/>
</dbReference>
<feature type="active site" description="Proton donor/acceptor" evidence="7">
    <location>
        <position position="153"/>
    </location>
</feature>
<dbReference type="SUPFAM" id="SSF56219">
    <property type="entry name" value="DNase I-like"/>
    <property type="match status" value="1"/>
</dbReference>
<dbReference type="OrthoDB" id="498125at2759"/>
<comment type="catalytic activity">
    <reaction evidence="1">
        <text>Exonucleolytic cleavage in the 3'- to 5'-direction to yield nucleoside 5'-phosphates.</text>
        <dbReference type="EC" id="3.1.11.2"/>
    </reaction>
</comment>
<evidence type="ECO:0000256" key="5">
    <source>
        <dbReference type="ARBA" id="ARBA00022801"/>
    </source>
</evidence>
<dbReference type="AlphaFoldDB" id="A0A2B4R3B1"/>
<dbReference type="CDD" id="cd09086">
    <property type="entry name" value="ExoIII-like_AP-endo"/>
    <property type="match status" value="1"/>
</dbReference>
<evidence type="ECO:0000256" key="4">
    <source>
        <dbReference type="ARBA" id="ARBA00022723"/>
    </source>
</evidence>
<keyword evidence="6 8" id="KW-0460">Magnesium</keyword>
<evidence type="ECO:0000256" key="2">
    <source>
        <dbReference type="ARBA" id="ARBA00007092"/>
    </source>
</evidence>
<evidence type="ECO:0000313" key="12">
    <source>
        <dbReference type="EMBL" id="PFX11299.1"/>
    </source>
</evidence>
<feature type="binding site" evidence="8">
    <location>
        <position position="155"/>
    </location>
    <ligand>
        <name>Mg(2+)</name>
        <dbReference type="ChEBI" id="CHEBI:18420"/>
        <label>1</label>
    </ligand>
</feature>
<evidence type="ECO:0000256" key="3">
    <source>
        <dbReference type="ARBA" id="ARBA00012115"/>
    </source>
</evidence>
<evidence type="ECO:0000256" key="7">
    <source>
        <dbReference type="PIRSR" id="PIRSR604808-1"/>
    </source>
</evidence>
<comment type="cofactor">
    <cofactor evidence="8 10">
        <name>Mg(2+)</name>
        <dbReference type="ChEBI" id="CHEBI:18420"/>
    </cofactor>
    <cofactor evidence="8 10">
        <name>Mn(2+)</name>
        <dbReference type="ChEBI" id="CHEBI:29035"/>
    </cofactor>
    <text evidence="8 10">Probably binds two magnesium or manganese ions per subunit.</text>
</comment>
<organism evidence="12 13">
    <name type="scientific">Stylophora pistillata</name>
    <name type="common">Smooth cauliflower coral</name>
    <dbReference type="NCBI Taxonomy" id="50429"/>
    <lineage>
        <taxon>Eukaryota</taxon>
        <taxon>Metazoa</taxon>
        <taxon>Cnidaria</taxon>
        <taxon>Anthozoa</taxon>
        <taxon>Hexacorallia</taxon>
        <taxon>Scleractinia</taxon>
        <taxon>Astrocoeniina</taxon>
        <taxon>Pocilloporidae</taxon>
        <taxon>Stylophora</taxon>
    </lineage>
</organism>
<feature type="site" description="Interaction with DNA substrate" evidence="9">
    <location>
        <position position="259"/>
    </location>
</feature>
<evidence type="ECO:0000256" key="6">
    <source>
        <dbReference type="ARBA" id="ARBA00022842"/>
    </source>
</evidence>
<feature type="binding site" evidence="8">
    <location>
        <position position="258"/>
    </location>
    <ligand>
        <name>Mg(2+)</name>
        <dbReference type="ChEBI" id="CHEBI:18420"/>
        <label>1</label>
    </ligand>
</feature>
<feature type="site" description="Important for catalytic activity" evidence="9">
    <location>
        <position position="229"/>
    </location>
</feature>
<dbReference type="PANTHER" id="PTHR43250:SF2">
    <property type="entry name" value="EXODEOXYRIBONUCLEASE III"/>
    <property type="match status" value="1"/>
</dbReference>
<dbReference type="GO" id="GO:0046872">
    <property type="term" value="F:metal ion binding"/>
    <property type="evidence" value="ECO:0007669"/>
    <property type="project" value="UniProtKB-KW"/>
</dbReference>
<dbReference type="GO" id="GO:0008311">
    <property type="term" value="F:double-stranded DNA 3'-5' DNA exonuclease activity"/>
    <property type="evidence" value="ECO:0007669"/>
    <property type="project" value="UniProtKB-EC"/>
</dbReference>
<dbReference type="InterPro" id="IPR005135">
    <property type="entry name" value="Endo/exonuclease/phosphatase"/>
</dbReference>
<dbReference type="PANTHER" id="PTHR43250">
    <property type="entry name" value="EXODEOXYRIBONUCLEASE III"/>
    <property type="match status" value="1"/>
</dbReference>
<dbReference type="Pfam" id="PF03372">
    <property type="entry name" value="Exo_endo_phos"/>
    <property type="match status" value="1"/>
</dbReference>
<feature type="binding site" evidence="8">
    <location>
        <position position="13"/>
    </location>
    <ligand>
        <name>Mg(2+)</name>
        <dbReference type="ChEBI" id="CHEBI:18420"/>
        <label>1</label>
    </ligand>
</feature>
<protein>
    <recommendedName>
        <fullName evidence="3">exodeoxyribonuclease III</fullName>
        <ecNumber evidence="3">3.1.11.2</ecNumber>
    </recommendedName>
</protein>
<feature type="domain" description="Endonuclease/exonuclease/phosphatase" evidence="11">
    <location>
        <begin position="10"/>
        <end position="259"/>
    </location>
</feature>
<feature type="active site" description="Proton acceptor" evidence="7">
    <location>
        <position position="259"/>
    </location>
</feature>
<feature type="binding site" evidence="8">
    <location>
        <position position="259"/>
    </location>
    <ligand>
        <name>Mg(2+)</name>
        <dbReference type="ChEBI" id="CHEBI:18420"/>
        <label>1</label>
    </ligand>
</feature>
<evidence type="ECO:0000259" key="11">
    <source>
        <dbReference type="Pfam" id="PF03372"/>
    </source>
</evidence>
<gene>
    <name evidence="12" type="primary">xthA</name>
    <name evidence="12" type="ORF">AWC38_SpisGene25064</name>
</gene>
<dbReference type="STRING" id="50429.A0A2B4R3B1"/>
<dbReference type="GO" id="GO:0006281">
    <property type="term" value="P:DNA repair"/>
    <property type="evidence" value="ECO:0007669"/>
    <property type="project" value="UniProtKB-KW"/>
</dbReference>
<keyword evidence="8" id="KW-0464">Manganese</keyword>
<evidence type="ECO:0000256" key="1">
    <source>
        <dbReference type="ARBA" id="ARBA00000493"/>
    </source>
</evidence>
<dbReference type="PROSITE" id="PS00726">
    <property type="entry name" value="AP_NUCLEASE_F1_1"/>
    <property type="match status" value="1"/>
</dbReference>
<dbReference type="NCBIfam" id="TIGR00195">
    <property type="entry name" value="exoDNase_III"/>
    <property type="match status" value="1"/>
</dbReference>
<evidence type="ECO:0000256" key="10">
    <source>
        <dbReference type="RuleBase" id="RU362131"/>
    </source>
</evidence>
<feature type="binding site" evidence="8">
    <location>
        <position position="153"/>
    </location>
    <ligand>
        <name>Mg(2+)</name>
        <dbReference type="ChEBI" id="CHEBI:18420"/>
        <label>1</label>
    </ligand>
</feature>
<dbReference type="InterPro" id="IPR004808">
    <property type="entry name" value="AP_endonuc_1"/>
</dbReference>
<keyword evidence="4 8" id="KW-0479">Metal-binding</keyword>
<comment type="caution">
    <text evidence="12">The sequence shown here is derived from an EMBL/GenBank/DDBJ whole genome shotgun (WGS) entry which is preliminary data.</text>
</comment>
<evidence type="ECO:0000313" key="13">
    <source>
        <dbReference type="Proteomes" id="UP000225706"/>
    </source>
</evidence>
<evidence type="ECO:0000256" key="8">
    <source>
        <dbReference type="PIRSR" id="PIRSR604808-2"/>
    </source>
</evidence>
<keyword evidence="13" id="KW-1185">Reference proteome</keyword>
<feature type="binding site" evidence="8">
    <location>
        <position position="40"/>
    </location>
    <ligand>
        <name>Mg(2+)</name>
        <dbReference type="ChEBI" id="CHEBI:18420"/>
        <label>1</label>
    </ligand>
</feature>
<dbReference type="InterPro" id="IPR037493">
    <property type="entry name" value="ExoIII-like"/>
</dbReference>